<reference evidence="6" key="1">
    <citation type="submission" date="2024-06" db="EMBL/GenBank/DDBJ databases">
        <title>The genome sequences of Kitasatospora sp. strain HUAS MG31.</title>
        <authorList>
            <person name="Mo P."/>
        </authorList>
    </citation>
    <scope>NUCLEOTIDE SEQUENCE</scope>
    <source>
        <strain evidence="6">HUAS MG31</strain>
    </source>
</reference>
<evidence type="ECO:0000256" key="2">
    <source>
        <dbReference type="ARBA" id="ARBA00012595"/>
    </source>
</evidence>
<dbReference type="Gene3D" id="2.60.40.10">
    <property type="entry name" value="Immunoglobulins"/>
    <property type="match status" value="2"/>
</dbReference>
<dbReference type="PANTHER" id="PTHR15048">
    <property type="entry name" value="STARCH-BINDING DOMAIN-CONTAINING PROTEIN 1"/>
    <property type="match status" value="1"/>
</dbReference>
<evidence type="ECO:0000313" key="6">
    <source>
        <dbReference type="EMBL" id="XCM78103.1"/>
    </source>
</evidence>
<gene>
    <name evidence="6" type="ORF">ABWK59_03705</name>
</gene>
<feature type="compositionally biased region" description="Low complexity" evidence="4">
    <location>
        <begin position="181"/>
        <end position="192"/>
    </location>
</feature>
<name>A0AAU8JQA6_9ACTN</name>
<dbReference type="Pfam" id="PF00686">
    <property type="entry name" value="CBM_20"/>
    <property type="match status" value="2"/>
</dbReference>
<dbReference type="RefSeq" id="WP_354637846.1">
    <property type="nucleotide sequence ID" value="NZ_CP159872.1"/>
</dbReference>
<organism evidence="6">
    <name type="scientific">Kitasatospora camelliae</name>
    <dbReference type="NCBI Taxonomy" id="3156397"/>
    <lineage>
        <taxon>Bacteria</taxon>
        <taxon>Bacillati</taxon>
        <taxon>Actinomycetota</taxon>
        <taxon>Actinomycetes</taxon>
        <taxon>Kitasatosporales</taxon>
        <taxon>Streptomycetaceae</taxon>
        <taxon>Kitasatospora</taxon>
    </lineage>
</organism>
<feature type="domain" description="CBM20" evidence="5">
    <location>
        <begin position="95"/>
        <end position="198"/>
    </location>
</feature>
<protein>
    <recommendedName>
        <fullName evidence="2">alpha-amylase</fullName>
        <ecNumber evidence="2">3.2.1.1</ecNumber>
    </recommendedName>
    <alternativeName>
        <fullName evidence="3">1,4-alpha-D-glucan glucanohydrolase</fullName>
    </alternativeName>
</protein>
<feature type="region of interest" description="Disordered" evidence="4">
    <location>
        <begin position="177"/>
        <end position="198"/>
    </location>
</feature>
<dbReference type="InterPro" id="IPR013783">
    <property type="entry name" value="Ig-like_fold"/>
</dbReference>
<evidence type="ECO:0000256" key="3">
    <source>
        <dbReference type="ARBA" id="ARBA00030238"/>
    </source>
</evidence>
<evidence type="ECO:0000259" key="5">
    <source>
        <dbReference type="PROSITE" id="PS51166"/>
    </source>
</evidence>
<feature type="domain" description="CBM20" evidence="5">
    <location>
        <begin position="1"/>
        <end position="96"/>
    </location>
</feature>
<dbReference type="GO" id="GO:0004556">
    <property type="term" value="F:alpha-amylase activity"/>
    <property type="evidence" value="ECO:0007669"/>
    <property type="project" value="UniProtKB-EC"/>
</dbReference>
<dbReference type="PANTHER" id="PTHR15048:SF0">
    <property type="entry name" value="STARCH-BINDING DOMAIN-CONTAINING PROTEIN 1"/>
    <property type="match status" value="1"/>
</dbReference>
<dbReference type="SMART" id="SM01065">
    <property type="entry name" value="CBM_2"/>
    <property type="match status" value="2"/>
</dbReference>
<dbReference type="GO" id="GO:0016020">
    <property type="term" value="C:membrane"/>
    <property type="evidence" value="ECO:0007669"/>
    <property type="project" value="TreeGrafter"/>
</dbReference>
<dbReference type="InterPro" id="IPR013784">
    <property type="entry name" value="Carb-bd-like_fold"/>
</dbReference>
<comment type="catalytic activity">
    <reaction evidence="1">
        <text>Endohydrolysis of (1-&gt;4)-alpha-D-glucosidic linkages in polysaccharides containing three or more (1-&gt;4)-alpha-linked D-glucose units.</text>
        <dbReference type="EC" id="3.2.1.1"/>
    </reaction>
</comment>
<dbReference type="AlphaFoldDB" id="A0AAU8JQA6"/>
<dbReference type="EC" id="3.2.1.1" evidence="2"/>
<accession>A0AAU8JQA6</accession>
<dbReference type="SUPFAM" id="SSF49452">
    <property type="entry name" value="Starch-binding domain-like"/>
    <property type="match status" value="2"/>
</dbReference>
<dbReference type="KEGG" id="kcm:ABWK59_03705"/>
<proteinExistence type="predicted"/>
<evidence type="ECO:0000256" key="4">
    <source>
        <dbReference type="SAM" id="MobiDB-lite"/>
    </source>
</evidence>
<sequence length="198" mass="21350">MTFEVAADTAYGETVLVSGSTAELGAWDPERAVPLSTSPGSYPRWSAEVALPPGGQIQYKYLRRSPSGAIVWESVPDRSAYLSPTGAITLDDRWNVAGGQPVVTVFNAAVDTRWGQEVYVTGDLAELGGWDPAKAVRLTTGAFVYPEWTGFASLPPNTAVRYKYLTKSADGVVTWEDGPDRTATTPPTGTFTVRDAWR</sequence>
<dbReference type="GO" id="GO:0005975">
    <property type="term" value="P:carbohydrate metabolic process"/>
    <property type="evidence" value="ECO:0007669"/>
    <property type="project" value="UniProtKB-ARBA"/>
</dbReference>
<evidence type="ECO:0000256" key="1">
    <source>
        <dbReference type="ARBA" id="ARBA00000548"/>
    </source>
</evidence>
<dbReference type="EMBL" id="CP159872">
    <property type="protein sequence ID" value="XCM78103.1"/>
    <property type="molecule type" value="Genomic_DNA"/>
</dbReference>
<dbReference type="GO" id="GO:2001070">
    <property type="term" value="F:starch binding"/>
    <property type="evidence" value="ECO:0007669"/>
    <property type="project" value="InterPro"/>
</dbReference>
<dbReference type="InterPro" id="IPR002044">
    <property type="entry name" value="CBM20"/>
</dbReference>
<dbReference type="PROSITE" id="PS51166">
    <property type="entry name" value="CBM20"/>
    <property type="match status" value="2"/>
</dbReference>